<dbReference type="PROSITE" id="PS51898">
    <property type="entry name" value="TYR_RECOMBINASE"/>
    <property type="match status" value="1"/>
</dbReference>
<evidence type="ECO:0000256" key="3">
    <source>
        <dbReference type="ARBA" id="ARBA00023125"/>
    </source>
</evidence>
<dbReference type="PANTHER" id="PTHR30349:SF64">
    <property type="entry name" value="PROPHAGE INTEGRASE INTD-RELATED"/>
    <property type="match status" value="1"/>
</dbReference>
<keyword evidence="2" id="KW-0229">DNA integration</keyword>
<dbReference type="GO" id="GO:0015074">
    <property type="term" value="P:DNA integration"/>
    <property type="evidence" value="ECO:0007669"/>
    <property type="project" value="UniProtKB-KW"/>
</dbReference>
<organism evidence="6 7">
    <name type="scientific">Candidatus Devosia phytovorans</name>
    <dbReference type="NCBI Taxonomy" id="3121372"/>
    <lineage>
        <taxon>Bacteria</taxon>
        <taxon>Pseudomonadati</taxon>
        <taxon>Pseudomonadota</taxon>
        <taxon>Alphaproteobacteria</taxon>
        <taxon>Hyphomicrobiales</taxon>
        <taxon>Devosiaceae</taxon>
        <taxon>Devosia</taxon>
    </lineage>
</organism>
<keyword evidence="4" id="KW-0233">DNA recombination</keyword>
<dbReference type="GO" id="GO:0003677">
    <property type="term" value="F:DNA binding"/>
    <property type="evidence" value="ECO:0007669"/>
    <property type="project" value="UniProtKB-KW"/>
</dbReference>
<gene>
    <name evidence="6" type="ORF">P0Y65_13900</name>
</gene>
<comment type="similarity">
    <text evidence="1">Belongs to the 'phage' integrase family.</text>
</comment>
<dbReference type="Pfam" id="PF00589">
    <property type="entry name" value="Phage_integrase"/>
    <property type="match status" value="1"/>
</dbReference>
<dbReference type="InterPro" id="IPR011010">
    <property type="entry name" value="DNA_brk_join_enz"/>
</dbReference>
<protein>
    <submittedName>
        <fullName evidence="6">Site-specific integrase</fullName>
    </submittedName>
</protein>
<dbReference type="EMBL" id="CP119312">
    <property type="protein sequence ID" value="WEK03281.1"/>
    <property type="molecule type" value="Genomic_DNA"/>
</dbReference>
<accession>A0AAJ5VR83</accession>
<feature type="domain" description="Tyr recombinase" evidence="5">
    <location>
        <begin position="161"/>
        <end position="333"/>
    </location>
</feature>
<dbReference type="InterPro" id="IPR010998">
    <property type="entry name" value="Integrase_recombinase_N"/>
</dbReference>
<evidence type="ECO:0000313" key="6">
    <source>
        <dbReference type="EMBL" id="WEK03281.1"/>
    </source>
</evidence>
<dbReference type="GO" id="GO:0006310">
    <property type="term" value="P:DNA recombination"/>
    <property type="evidence" value="ECO:0007669"/>
    <property type="project" value="UniProtKB-KW"/>
</dbReference>
<reference evidence="6" key="1">
    <citation type="submission" date="2023-03" db="EMBL/GenBank/DDBJ databases">
        <title>Andean soil-derived lignocellulolytic bacterial consortium as a source of novel taxa and putative plastic-active enzymes.</title>
        <authorList>
            <person name="Diaz-Garcia L."/>
            <person name="Chuvochina M."/>
            <person name="Feuerriegel G."/>
            <person name="Bunk B."/>
            <person name="Sproer C."/>
            <person name="Streit W.R."/>
            <person name="Rodriguez L.M."/>
            <person name="Overmann J."/>
            <person name="Jimenez D.J."/>
        </authorList>
    </citation>
    <scope>NUCLEOTIDE SEQUENCE</scope>
    <source>
        <strain evidence="6">MAG 4196</strain>
    </source>
</reference>
<evidence type="ECO:0000256" key="4">
    <source>
        <dbReference type="ARBA" id="ARBA00023172"/>
    </source>
</evidence>
<evidence type="ECO:0000313" key="7">
    <source>
        <dbReference type="Proteomes" id="UP001217476"/>
    </source>
</evidence>
<evidence type="ECO:0000256" key="1">
    <source>
        <dbReference type="ARBA" id="ARBA00008857"/>
    </source>
</evidence>
<evidence type="ECO:0000259" key="5">
    <source>
        <dbReference type="PROSITE" id="PS51898"/>
    </source>
</evidence>
<dbReference type="InterPro" id="IPR013762">
    <property type="entry name" value="Integrase-like_cat_sf"/>
</dbReference>
<dbReference type="PANTHER" id="PTHR30349">
    <property type="entry name" value="PHAGE INTEGRASE-RELATED"/>
    <property type="match status" value="1"/>
</dbReference>
<evidence type="ECO:0000256" key="2">
    <source>
        <dbReference type="ARBA" id="ARBA00022908"/>
    </source>
</evidence>
<dbReference type="Gene3D" id="1.10.443.10">
    <property type="entry name" value="Intergrase catalytic core"/>
    <property type="match status" value="1"/>
</dbReference>
<dbReference type="InterPro" id="IPR002104">
    <property type="entry name" value="Integrase_catalytic"/>
</dbReference>
<keyword evidence="3" id="KW-0238">DNA-binding</keyword>
<dbReference type="Gene3D" id="1.10.150.130">
    <property type="match status" value="1"/>
</dbReference>
<dbReference type="CDD" id="cd00796">
    <property type="entry name" value="INT_Rci_Hp1_C"/>
    <property type="match status" value="1"/>
</dbReference>
<sequence>MARHRGKLWQADIRTADGIRLRPTFKTESAAMAWEKAARAAVVEGRPLPPANNTSRGTGSRDLTLLGKLFDHVSRTEWATMKAATTLIRNGQVCMDHFGRNKAVATITSADIADFRVTLAESGLAQPTINRKCSALSKMLNVAWEAGALDAVPKFRWTREEQTKFRYMDDIEERAVLAFHKAQGWDDLHDLTILLVDTGARCFSEMLPVRWDAFGPHLASVTFWHTKSGKPRTVPLTKRAREIVKARRITHGPLNGPFSGLNKNTMRSRWDAMRATTGLADLTPHTMRHTCCTRLVLGGVDIKRVMQWMGHDAIATTMRYMQVRPTDLEDVLRVLEGSGAGAA</sequence>
<dbReference type="AlphaFoldDB" id="A0AAJ5VR83"/>
<dbReference type="Proteomes" id="UP001217476">
    <property type="component" value="Chromosome"/>
</dbReference>
<name>A0AAJ5VR83_9HYPH</name>
<dbReference type="InterPro" id="IPR050090">
    <property type="entry name" value="Tyrosine_recombinase_XerCD"/>
</dbReference>
<proteinExistence type="inferred from homology"/>
<dbReference type="SUPFAM" id="SSF56349">
    <property type="entry name" value="DNA breaking-rejoining enzymes"/>
    <property type="match status" value="1"/>
</dbReference>